<gene>
    <name evidence="2" type="ORF">PCOR1329_LOCUS10158</name>
</gene>
<evidence type="ECO:0000313" key="3">
    <source>
        <dbReference type="Proteomes" id="UP001189429"/>
    </source>
</evidence>
<comment type="caution">
    <text evidence="2">The sequence shown here is derived from an EMBL/GenBank/DDBJ whole genome shotgun (WGS) entry which is preliminary data.</text>
</comment>
<sequence length="475" mass="49665">MSSGDGGLPAGARAGWPVRRGSALRRKEEDEFGASTARRRARARRLLAAVTAAGKAASGGPGATRRRRNAAWHALLALAAGFARASAEGISRAAAGPRPERQPATPVVLDEALGHAKDGIVEEHVDDEEPADPLQARIAAARTARLAAGLVEQLQALREQSRPRRRAACPPPFTLTLEVISEDAGETVDEEFGSEEEEGDALYVAFPGGDAHADTGPERAATELVTYEAVGTWAEPGDFDEGGRFAPGLLGRLLWSTEVTVGRVIDPAGLFGWPDDASDSSPSSMVVEEQGDATDGRDGDFGDVGVEDLDVGLDDDFGGVSDEDLEDVVECRTSISLPKDAFRDLCKARAAFGRLPTPFARRQAQITAVGRDEFDDEVLLAGLGFVVEGRVEVGPCLEPIAASPTAPRGPAELAMGQYRSAIRDECGKSSGRGFVAAGELLDAAAASRMALVAASSLLGVPLEASLAFDAQGTDE</sequence>
<reference evidence="2" key="1">
    <citation type="submission" date="2023-10" db="EMBL/GenBank/DDBJ databases">
        <authorList>
            <person name="Chen Y."/>
            <person name="Shah S."/>
            <person name="Dougan E. K."/>
            <person name="Thang M."/>
            <person name="Chan C."/>
        </authorList>
    </citation>
    <scope>NUCLEOTIDE SEQUENCE [LARGE SCALE GENOMIC DNA]</scope>
</reference>
<organism evidence="2 3">
    <name type="scientific">Prorocentrum cordatum</name>
    <dbReference type="NCBI Taxonomy" id="2364126"/>
    <lineage>
        <taxon>Eukaryota</taxon>
        <taxon>Sar</taxon>
        <taxon>Alveolata</taxon>
        <taxon>Dinophyceae</taxon>
        <taxon>Prorocentrales</taxon>
        <taxon>Prorocentraceae</taxon>
        <taxon>Prorocentrum</taxon>
    </lineage>
</organism>
<accession>A0ABN9QA88</accession>
<evidence type="ECO:0000313" key="2">
    <source>
        <dbReference type="EMBL" id="CAK0802768.1"/>
    </source>
</evidence>
<evidence type="ECO:0000256" key="1">
    <source>
        <dbReference type="SAM" id="MobiDB-lite"/>
    </source>
</evidence>
<feature type="non-terminal residue" evidence="2">
    <location>
        <position position="475"/>
    </location>
</feature>
<dbReference type="Proteomes" id="UP001189429">
    <property type="component" value="Unassembled WGS sequence"/>
</dbReference>
<name>A0ABN9QA88_9DINO</name>
<feature type="region of interest" description="Disordered" evidence="1">
    <location>
        <begin position="1"/>
        <end position="38"/>
    </location>
</feature>
<keyword evidence="3" id="KW-1185">Reference proteome</keyword>
<proteinExistence type="predicted"/>
<protein>
    <recommendedName>
        <fullName evidence="4">Peptidylprolyl isomerase</fullName>
    </recommendedName>
</protein>
<dbReference type="EMBL" id="CAUYUJ010002878">
    <property type="protein sequence ID" value="CAK0802768.1"/>
    <property type="molecule type" value="Genomic_DNA"/>
</dbReference>
<evidence type="ECO:0008006" key="4">
    <source>
        <dbReference type="Google" id="ProtNLM"/>
    </source>
</evidence>
<feature type="region of interest" description="Disordered" evidence="1">
    <location>
        <begin position="275"/>
        <end position="300"/>
    </location>
</feature>